<reference evidence="2" key="1">
    <citation type="journal article" date="2008" name="Nat. Genet.">
        <title>The Pristionchus pacificus genome provides a unique perspective on nematode lifestyle and parasitism.</title>
        <authorList>
            <person name="Dieterich C."/>
            <person name="Clifton S.W."/>
            <person name="Schuster L.N."/>
            <person name="Chinwalla A."/>
            <person name="Delehaunty K."/>
            <person name="Dinkelacker I."/>
            <person name="Fulton L."/>
            <person name="Fulton R."/>
            <person name="Godfrey J."/>
            <person name="Minx P."/>
            <person name="Mitreva M."/>
            <person name="Roeseler W."/>
            <person name="Tian H."/>
            <person name="Witte H."/>
            <person name="Yang S.P."/>
            <person name="Wilson R.K."/>
            <person name="Sommer R.J."/>
        </authorList>
    </citation>
    <scope>NUCLEOTIDE SEQUENCE [LARGE SCALE GENOMIC DNA]</scope>
    <source>
        <strain evidence="2">PS312</strain>
    </source>
</reference>
<protein>
    <submittedName>
        <fullName evidence="1">Uncharacterized protein</fullName>
    </submittedName>
</protein>
<reference evidence="1" key="2">
    <citation type="submission" date="2022-06" db="UniProtKB">
        <authorList>
            <consortium name="EnsemblMetazoa"/>
        </authorList>
    </citation>
    <scope>IDENTIFICATION</scope>
    <source>
        <strain evidence="1">PS312</strain>
    </source>
</reference>
<proteinExistence type="predicted"/>
<organism evidence="1 2">
    <name type="scientific">Pristionchus pacificus</name>
    <name type="common">Parasitic nematode worm</name>
    <dbReference type="NCBI Taxonomy" id="54126"/>
    <lineage>
        <taxon>Eukaryota</taxon>
        <taxon>Metazoa</taxon>
        <taxon>Ecdysozoa</taxon>
        <taxon>Nematoda</taxon>
        <taxon>Chromadorea</taxon>
        <taxon>Rhabditida</taxon>
        <taxon>Rhabditina</taxon>
        <taxon>Diplogasteromorpha</taxon>
        <taxon>Diplogasteroidea</taxon>
        <taxon>Neodiplogasteridae</taxon>
        <taxon>Pristionchus</taxon>
    </lineage>
</organism>
<accession>A0A8R1YMI5</accession>
<evidence type="ECO:0000313" key="1">
    <source>
        <dbReference type="EnsemblMetazoa" id="PPA35643.1"/>
    </source>
</evidence>
<sequence>MCQVLLPLRRTEDQGCRRNTRLGCQRHHYLC</sequence>
<dbReference type="EnsemblMetazoa" id="PPA35643.1">
    <property type="protein sequence ID" value="PPA35643.1"/>
    <property type="gene ID" value="WBGene00274012"/>
</dbReference>
<dbReference type="Proteomes" id="UP000005239">
    <property type="component" value="Unassembled WGS sequence"/>
</dbReference>
<name>A0A2A6BMI5_PRIPA</name>
<dbReference type="AlphaFoldDB" id="A0A2A6BMI5"/>
<gene>
    <name evidence="1" type="primary">WBGene00274012</name>
</gene>
<accession>A0A2A6BMI5</accession>
<keyword evidence="2" id="KW-1185">Reference proteome</keyword>
<evidence type="ECO:0000313" key="2">
    <source>
        <dbReference type="Proteomes" id="UP000005239"/>
    </source>
</evidence>